<dbReference type="Gene3D" id="3.80.10.10">
    <property type="entry name" value="Ribonuclease Inhibitor"/>
    <property type="match status" value="1"/>
</dbReference>
<dbReference type="AlphaFoldDB" id="A0AAE1AHT0"/>
<dbReference type="SUPFAM" id="SSF52058">
    <property type="entry name" value="L domain-like"/>
    <property type="match status" value="1"/>
</dbReference>
<protein>
    <submittedName>
        <fullName evidence="1">Uncharacterized protein</fullName>
    </submittedName>
</protein>
<reference evidence="1" key="1">
    <citation type="journal article" date="2023" name="G3 (Bethesda)">
        <title>A reference genome for the long-term kleptoplast-retaining sea slug Elysia crispata morphotype clarki.</title>
        <authorList>
            <person name="Eastman K.E."/>
            <person name="Pendleton A.L."/>
            <person name="Shaikh M.A."/>
            <person name="Suttiyut T."/>
            <person name="Ogas R."/>
            <person name="Tomko P."/>
            <person name="Gavelis G."/>
            <person name="Widhalm J.R."/>
            <person name="Wisecaver J.H."/>
        </authorList>
    </citation>
    <scope>NUCLEOTIDE SEQUENCE</scope>
    <source>
        <strain evidence="1">ECLA1</strain>
    </source>
</reference>
<keyword evidence="2" id="KW-1185">Reference proteome</keyword>
<organism evidence="1 2">
    <name type="scientific">Elysia crispata</name>
    <name type="common">lettuce slug</name>
    <dbReference type="NCBI Taxonomy" id="231223"/>
    <lineage>
        <taxon>Eukaryota</taxon>
        <taxon>Metazoa</taxon>
        <taxon>Spiralia</taxon>
        <taxon>Lophotrochozoa</taxon>
        <taxon>Mollusca</taxon>
        <taxon>Gastropoda</taxon>
        <taxon>Heterobranchia</taxon>
        <taxon>Euthyneura</taxon>
        <taxon>Panpulmonata</taxon>
        <taxon>Sacoglossa</taxon>
        <taxon>Placobranchoidea</taxon>
        <taxon>Plakobranchidae</taxon>
        <taxon>Elysia</taxon>
    </lineage>
</organism>
<dbReference type="Proteomes" id="UP001283361">
    <property type="component" value="Unassembled WGS sequence"/>
</dbReference>
<sequence length="155" mass="17536">MGQYWKRYDRIYGLSNLVIFSWSTAVSDNIKVSHRRSLQDTNDVTLHFDIEGMGLEMDKAMTSLAVKNSLTSLSLQGNEIIRYGREAMTSLAVKNSLTSLWLQGNEIIRYGREAMTSLAVKNSLTSLSLQGNEIIRYDREAIRLTHPRHPGKGSK</sequence>
<evidence type="ECO:0000313" key="2">
    <source>
        <dbReference type="Proteomes" id="UP001283361"/>
    </source>
</evidence>
<evidence type="ECO:0000313" key="1">
    <source>
        <dbReference type="EMBL" id="KAK3787893.1"/>
    </source>
</evidence>
<dbReference type="InterPro" id="IPR032675">
    <property type="entry name" value="LRR_dom_sf"/>
</dbReference>
<comment type="caution">
    <text evidence="1">The sequence shown here is derived from an EMBL/GenBank/DDBJ whole genome shotgun (WGS) entry which is preliminary data.</text>
</comment>
<dbReference type="EMBL" id="JAWDGP010001825">
    <property type="protein sequence ID" value="KAK3787893.1"/>
    <property type="molecule type" value="Genomic_DNA"/>
</dbReference>
<name>A0AAE1AHT0_9GAST</name>
<gene>
    <name evidence="1" type="ORF">RRG08_008027</name>
</gene>
<proteinExistence type="predicted"/>
<accession>A0AAE1AHT0</accession>